<dbReference type="EMBL" id="BMAO01014283">
    <property type="protein sequence ID" value="GFQ94013.1"/>
    <property type="molecule type" value="Genomic_DNA"/>
</dbReference>
<comment type="caution">
    <text evidence="2">The sequence shown here is derived from an EMBL/GenBank/DDBJ whole genome shotgun (WGS) entry which is preliminary data.</text>
</comment>
<gene>
    <name evidence="2" type="ORF">TNCT_661841</name>
</gene>
<evidence type="ECO:0000313" key="2">
    <source>
        <dbReference type="EMBL" id="GFQ94013.1"/>
    </source>
</evidence>
<keyword evidence="3" id="KW-1185">Reference proteome</keyword>
<dbReference type="Proteomes" id="UP000887116">
    <property type="component" value="Unassembled WGS sequence"/>
</dbReference>
<evidence type="ECO:0000256" key="1">
    <source>
        <dbReference type="SAM" id="MobiDB-lite"/>
    </source>
</evidence>
<feature type="region of interest" description="Disordered" evidence="1">
    <location>
        <begin position="1"/>
        <end position="25"/>
    </location>
</feature>
<reference evidence="2" key="1">
    <citation type="submission" date="2020-07" db="EMBL/GenBank/DDBJ databases">
        <title>Multicomponent nature underlies the extraordinary mechanical properties of spider dragline silk.</title>
        <authorList>
            <person name="Kono N."/>
            <person name="Nakamura H."/>
            <person name="Mori M."/>
            <person name="Yoshida Y."/>
            <person name="Ohtoshi R."/>
            <person name="Malay A.D."/>
            <person name="Moran D.A.P."/>
            <person name="Tomita M."/>
            <person name="Numata K."/>
            <person name="Arakawa K."/>
        </authorList>
    </citation>
    <scope>NUCLEOTIDE SEQUENCE</scope>
</reference>
<sequence>MLFCGNQRGGKQARRRTKYRLASEDGEGITEQPRLIGNGVIAMTEIASSFSKIAAIFHAIPFLPLRRKITSETQSHDDGWKLVTRVL</sequence>
<dbReference type="AlphaFoldDB" id="A0A8X6G270"/>
<evidence type="ECO:0000313" key="3">
    <source>
        <dbReference type="Proteomes" id="UP000887116"/>
    </source>
</evidence>
<organism evidence="2 3">
    <name type="scientific">Trichonephila clavata</name>
    <name type="common">Joro spider</name>
    <name type="synonym">Nephila clavata</name>
    <dbReference type="NCBI Taxonomy" id="2740835"/>
    <lineage>
        <taxon>Eukaryota</taxon>
        <taxon>Metazoa</taxon>
        <taxon>Ecdysozoa</taxon>
        <taxon>Arthropoda</taxon>
        <taxon>Chelicerata</taxon>
        <taxon>Arachnida</taxon>
        <taxon>Araneae</taxon>
        <taxon>Araneomorphae</taxon>
        <taxon>Entelegynae</taxon>
        <taxon>Araneoidea</taxon>
        <taxon>Nephilidae</taxon>
        <taxon>Trichonephila</taxon>
    </lineage>
</organism>
<name>A0A8X6G270_TRICU</name>
<protein>
    <submittedName>
        <fullName evidence="2">Uncharacterized protein</fullName>
    </submittedName>
</protein>
<accession>A0A8X6G270</accession>
<proteinExistence type="predicted"/>